<reference evidence="2" key="2">
    <citation type="submission" date="2021-04" db="EMBL/GenBank/DDBJ databases">
        <authorList>
            <person name="Gilroy R."/>
        </authorList>
    </citation>
    <scope>NUCLEOTIDE SEQUENCE</scope>
    <source>
        <strain evidence="2">A6-441</strain>
    </source>
</reference>
<accession>A0A9E2NXQ0</accession>
<dbReference type="Proteomes" id="UP000724657">
    <property type="component" value="Unassembled WGS sequence"/>
</dbReference>
<sequence length="93" mass="10494">MKKLLLMTFLVGLLASCGGVELTPLEKKQEIAKKAIFEGNKEAKAELDKILQELKEKADSGKAREELKEWKEVISKESLNKSRGVGKYQKVKF</sequence>
<evidence type="ECO:0000256" key="1">
    <source>
        <dbReference type="SAM" id="Coils"/>
    </source>
</evidence>
<evidence type="ECO:0000313" key="3">
    <source>
        <dbReference type="Proteomes" id="UP000724657"/>
    </source>
</evidence>
<proteinExistence type="predicted"/>
<protein>
    <recommendedName>
        <fullName evidence="4">Lipoprotein</fullName>
    </recommendedName>
</protein>
<organism evidence="2 3">
    <name type="scientific">Candidatus Fusobacterium pullicola</name>
    <dbReference type="NCBI Taxonomy" id="2838601"/>
    <lineage>
        <taxon>Bacteria</taxon>
        <taxon>Fusobacteriati</taxon>
        <taxon>Fusobacteriota</taxon>
        <taxon>Fusobacteriia</taxon>
        <taxon>Fusobacteriales</taxon>
        <taxon>Fusobacteriaceae</taxon>
        <taxon>Fusobacterium</taxon>
    </lineage>
</organism>
<evidence type="ECO:0000313" key="2">
    <source>
        <dbReference type="EMBL" id="MBU3842950.1"/>
    </source>
</evidence>
<keyword evidence="1" id="KW-0175">Coiled coil</keyword>
<name>A0A9E2NXQ0_9FUSO</name>
<feature type="coiled-coil region" evidence="1">
    <location>
        <begin position="37"/>
        <end position="64"/>
    </location>
</feature>
<dbReference type="AlphaFoldDB" id="A0A9E2NXQ0"/>
<dbReference type="EMBL" id="JAHLFN010000073">
    <property type="protein sequence ID" value="MBU3842950.1"/>
    <property type="molecule type" value="Genomic_DNA"/>
</dbReference>
<evidence type="ECO:0008006" key="4">
    <source>
        <dbReference type="Google" id="ProtNLM"/>
    </source>
</evidence>
<dbReference type="PROSITE" id="PS51257">
    <property type="entry name" value="PROKAR_LIPOPROTEIN"/>
    <property type="match status" value="1"/>
</dbReference>
<comment type="caution">
    <text evidence="2">The sequence shown here is derived from an EMBL/GenBank/DDBJ whole genome shotgun (WGS) entry which is preliminary data.</text>
</comment>
<reference evidence="2" key="1">
    <citation type="journal article" date="2021" name="PeerJ">
        <title>Extensive microbial diversity within the chicken gut microbiome revealed by metagenomics and culture.</title>
        <authorList>
            <person name="Gilroy R."/>
            <person name="Ravi A."/>
            <person name="Getino M."/>
            <person name="Pursley I."/>
            <person name="Horton D.L."/>
            <person name="Alikhan N.F."/>
            <person name="Baker D."/>
            <person name="Gharbi K."/>
            <person name="Hall N."/>
            <person name="Watson M."/>
            <person name="Adriaenssens E.M."/>
            <person name="Foster-Nyarko E."/>
            <person name="Jarju S."/>
            <person name="Secka A."/>
            <person name="Antonio M."/>
            <person name="Oren A."/>
            <person name="Chaudhuri R.R."/>
            <person name="La Ragione R."/>
            <person name="Hildebrand F."/>
            <person name="Pallen M.J."/>
        </authorList>
    </citation>
    <scope>NUCLEOTIDE SEQUENCE</scope>
    <source>
        <strain evidence="2">A6-441</strain>
    </source>
</reference>
<gene>
    <name evidence="2" type="ORF">IAA47_08245</name>
</gene>